<dbReference type="AlphaFoldDB" id="A0AAV4X0M3"/>
<name>A0AAV4X0M3_CAEEX</name>
<organism evidence="1 2">
    <name type="scientific">Caerostris extrusa</name>
    <name type="common">Bark spider</name>
    <name type="synonym">Caerostris bankana</name>
    <dbReference type="NCBI Taxonomy" id="172846"/>
    <lineage>
        <taxon>Eukaryota</taxon>
        <taxon>Metazoa</taxon>
        <taxon>Ecdysozoa</taxon>
        <taxon>Arthropoda</taxon>
        <taxon>Chelicerata</taxon>
        <taxon>Arachnida</taxon>
        <taxon>Araneae</taxon>
        <taxon>Araneomorphae</taxon>
        <taxon>Entelegynae</taxon>
        <taxon>Araneoidea</taxon>
        <taxon>Araneidae</taxon>
        <taxon>Caerostris</taxon>
    </lineage>
</organism>
<keyword evidence="2" id="KW-1185">Reference proteome</keyword>
<sequence length="104" mass="11723">MFPIRNLKRSHIKKSPTTAYQKYFVNKSLPNHQLSETNYGGLLFYLYNKGQILGATERFGSASDYVSSDMLGREFICALRGSDPPLKHPGFFSWSPGNSGMKKV</sequence>
<evidence type="ECO:0000313" key="1">
    <source>
        <dbReference type="EMBL" id="GIY88074.1"/>
    </source>
</evidence>
<protein>
    <submittedName>
        <fullName evidence="1">Uncharacterized protein</fullName>
    </submittedName>
</protein>
<accession>A0AAV4X0M3</accession>
<dbReference type="Proteomes" id="UP001054945">
    <property type="component" value="Unassembled WGS sequence"/>
</dbReference>
<reference evidence="1 2" key="1">
    <citation type="submission" date="2021-06" db="EMBL/GenBank/DDBJ databases">
        <title>Caerostris extrusa draft genome.</title>
        <authorList>
            <person name="Kono N."/>
            <person name="Arakawa K."/>
        </authorList>
    </citation>
    <scope>NUCLEOTIDE SEQUENCE [LARGE SCALE GENOMIC DNA]</scope>
</reference>
<gene>
    <name evidence="1" type="ORF">CEXT_779291</name>
</gene>
<evidence type="ECO:0000313" key="2">
    <source>
        <dbReference type="Proteomes" id="UP001054945"/>
    </source>
</evidence>
<comment type="caution">
    <text evidence="1">The sequence shown here is derived from an EMBL/GenBank/DDBJ whole genome shotgun (WGS) entry which is preliminary data.</text>
</comment>
<proteinExistence type="predicted"/>
<dbReference type="EMBL" id="BPLR01017018">
    <property type="protein sequence ID" value="GIY88074.1"/>
    <property type="molecule type" value="Genomic_DNA"/>
</dbReference>